<evidence type="ECO:0000313" key="3">
    <source>
        <dbReference type="Proteomes" id="UP000008237"/>
    </source>
</evidence>
<dbReference type="GO" id="GO:0031297">
    <property type="term" value="P:replication fork processing"/>
    <property type="evidence" value="ECO:0007669"/>
    <property type="project" value="TreeGrafter"/>
</dbReference>
<dbReference type="GO" id="GO:0003690">
    <property type="term" value="F:double-stranded DNA binding"/>
    <property type="evidence" value="ECO:0007669"/>
    <property type="project" value="TreeGrafter"/>
</dbReference>
<keyword evidence="2" id="KW-0489">Methyltransferase</keyword>
<feature type="non-terminal residue" evidence="2">
    <location>
        <position position="1"/>
    </location>
</feature>
<feature type="non-terminal residue" evidence="2">
    <location>
        <position position="70"/>
    </location>
</feature>
<evidence type="ECO:0000313" key="2">
    <source>
        <dbReference type="EMBL" id="EFN88623.1"/>
    </source>
</evidence>
<dbReference type="GO" id="GO:0005634">
    <property type="term" value="C:nucleus"/>
    <property type="evidence" value="ECO:0007669"/>
    <property type="project" value="TreeGrafter"/>
</dbReference>
<dbReference type="GO" id="GO:0015074">
    <property type="term" value="P:DNA integration"/>
    <property type="evidence" value="ECO:0007669"/>
    <property type="project" value="TreeGrafter"/>
</dbReference>
<dbReference type="Gene3D" id="1.10.10.1450">
    <property type="match status" value="1"/>
</dbReference>
<evidence type="ECO:0000259" key="1">
    <source>
        <dbReference type="Pfam" id="PF17906"/>
    </source>
</evidence>
<dbReference type="GO" id="GO:0044774">
    <property type="term" value="P:mitotic DNA integrity checkpoint signaling"/>
    <property type="evidence" value="ECO:0007669"/>
    <property type="project" value="TreeGrafter"/>
</dbReference>
<dbReference type="GO" id="GO:0035861">
    <property type="term" value="C:site of double-strand break"/>
    <property type="evidence" value="ECO:0007669"/>
    <property type="project" value="TreeGrafter"/>
</dbReference>
<dbReference type="PANTHER" id="PTHR46060:SF2">
    <property type="entry name" value="HISTONE-LYSINE N-METHYLTRANSFERASE SETMAR"/>
    <property type="match status" value="1"/>
</dbReference>
<proteinExistence type="predicted"/>
<feature type="domain" description="Mos1 transposase HTH" evidence="1">
    <location>
        <begin position="2"/>
        <end position="29"/>
    </location>
</feature>
<keyword evidence="2" id="KW-0808">Transferase</keyword>
<name>E2B6N9_HARSA</name>
<dbReference type="GO" id="GO:0032259">
    <property type="term" value="P:methylation"/>
    <property type="evidence" value="ECO:0007669"/>
    <property type="project" value="UniProtKB-KW"/>
</dbReference>
<dbReference type="GO" id="GO:0000729">
    <property type="term" value="P:DNA double-strand break processing"/>
    <property type="evidence" value="ECO:0007669"/>
    <property type="project" value="TreeGrafter"/>
</dbReference>
<dbReference type="GO" id="GO:0003697">
    <property type="term" value="F:single-stranded DNA binding"/>
    <property type="evidence" value="ECO:0007669"/>
    <property type="project" value="TreeGrafter"/>
</dbReference>
<dbReference type="PANTHER" id="PTHR46060">
    <property type="entry name" value="MARINER MOS1 TRANSPOSASE-LIKE PROTEIN"/>
    <property type="match status" value="1"/>
</dbReference>
<dbReference type="GO" id="GO:0000014">
    <property type="term" value="F:single-stranded DNA endodeoxyribonuclease activity"/>
    <property type="evidence" value="ECO:0007669"/>
    <property type="project" value="TreeGrafter"/>
</dbReference>
<keyword evidence="3" id="KW-1185">Reference proteome</keyword>
<dbReference type="GO" id="GO:0044547">
    <property type="term" value="F:DNA topoisomerase binding"/>
    <property type="evidence" value="ECO:0007669"/>
    <property type="project" value="TreeGrafter"/>
</dbReference>
<dbReference type="AlphaFoldDB" id="E2B6N9"/>
<dbReference type="InParanoid" id="E2B6N9"/>
<dbReference type="Proteomes" id="UP000008237">
    <property type="component" value="Unassembled WGS sequence"/>
</dbReference>
<dbReference type="GO" id="GO:0006303">
    <property type="term" value="P:double-strand break repair via nonhomologous end joining"/>
    <property type="evidence" value="ECO:0007669"/>
    <property type="project" value="TreeGrafter"/>
</dbReference>
<accession>E2B6N9</accession>
<sequence length="70" mass="8036">TEMICAAYGENAASHATCKRWYKKFRQGDISLEDEPRAGRPQKIETDKLQTLLDINFAQTEKELAELLHI</sequence>
<gene>
    <name evidence="2" type="ORF">EAI_10928</name>
</gene>
<dbReference type="Pfam" id="PF17906">
    <property type="entry name" value="HTH_48"/>
    <property type="match status" value="1"/>
</dbReference>
<dbReference type="EMBL" id="GL446000">
    <property type="protein sequence ID" value="EFN88623.1"/>
    <property type="molecule type" value="Genomic_DNA"/>
</dbReference>
<dbReference type="GO" id="GO:0000793">
    <property type="term" value="C:condensed chromosome"/>
    <property type="evidence" value="ECO:0007669"/>
    <property type="project" value="TreeGrafter"/>
</dbReference>
<protein>
    <submittedName>
        <fullName evidence="2">Histone-lysine N-methyltransferase SETMAR</fullName>
    </submittedName>
</protein>
<dbReference type="GO" id="GO:0046975">
    <property type="term" value="F:histone H3K36 methyltransferase activity"/>
    <property type="evidence" value="ECO:0007669"/>
    <property type="project" value="TreeGrafter"/>
</dbReference>
<dbReference type="InterPro" id="IPR041426">
    <property type="entry name" value="Mos1_HTH"/>
</dbReference>
<organism evidence="3">
    <name type="scientific">Harpegnathos saltator</name>
    <name type="common">Jerdon's jumping ant</name>
    <dbReference type="NCBI Taxonomy" id="610380"/>
    <lineage>
        <taxon>Eukaryota</taxon>
        <taxon>Metazoa</taxon>
        <taxon>Ecdysozoa</taxon>
        <taxon>Arthropoda</taxon>
        <taxon>Hexapoda</taxon>
        <taxon>Insecta</taxon>
        <taxon>Pterygota</taxon>
        <taxon>Neoptera</taxon>
        <taxon>Endopterygota</taxon>
        <taxon>Hymenoptera</taxon>
        <taxon>Apocrita</taxon>
        <taxon>Aculeata</taxon>
        <taxon>Formicoidea</taxon>
        <taxon>Formicidae</taxon>
        <taxon>Ponerinae</taxon>
        <taxon>Ponerini</taxon>
        <taxon>Harpegnathos</taxon>
    </lineage>
</organism>
<dbReference type="InterPro" id="IPR052709">
    <property type="entry name" value="Transposase-MT_Hybrid"/>
</dbReference>
<reference evidence="2 3" key="1">
    <citation type="journal article" date="2010" name="Science">
        <title>Genomic comparison of the ants Camponotus floridanus and Harpegnathos saltator.</title>
        <authorList>
            <person name="Bonasio R."/>
            <person name="Zhang G."/>
            <person name="Ye C."/>
            <person name="Mutti N.S."/>
            <person name="Fang X."/>
            <person name="Qin N."/>
            <person name="Donahue G."/>
            <person name="Yang P."/>
            <person name="Li Q."/>
            <person name="Li C."/>
            <person name="Zhang P."/>
            <person name="Huang Z."/>
            <person name="Berger S.L."/>
            <person name="Reinberg D."/>
            <person name="Wang J."/>
            <person name="Liebig J."/>
        </authorList>
    </citation>
    <scope>NUCLEOTIDE SEQUENCE [LARGE SCALE GENOMIC DNA]</scope>
    <source>
        <strain evidence="2 3">R22 G/1</strain>
    </source>
</reference>
<dbReference type="GO" id="GO:0042800">
    <property type="term" value="F:histone H3K4 methyltransferase activity"/>
    <property type="evidence" value="ECO:0007669"/>
    <property type="project" value="TreeGrafter"/>
</dbReference>